<dbReference type="Proteomes" id="UP000663814">
    <property type="component" value="Unassembled WGS sequence"/>
</dbReference>
<keyword evidence="2" id="KW-1185">Reference proteome</keyword>
<dbReference type="SUPFAM" id="SSF53756">
    <property type="entry name" value="UDP-Glycosyltransferase/glycogen phosphorylase"/>
    <property type="match status" value="1"/>
</dbReference>
<dbReference type="EMBL" id="JAERPS020000001">
    <property type="protein sequence ID" value="MBZ9610350.1"/>
    <property type="molecule type" value="Genomic_DNA"/>
</dbReference>
<name>A0ABS7X5F6_9GAMM</name>
<dbReference type="RefSeq" id="WP_205310112.1">
    <property type="nucleotide sequence ID" value="NZ_JAERPS020000001.1"/>
</dbReference>
<dbReference type="InterPro" id="IPR038577">
    <property type="entry name" value="GT10-like_C_sf"/>
</dbReference>
<accession>A0ABS7X5F6</accession>
<proteinExistence type="predicted"/>
<gene>
    <name evidence="1" type="ORF">I4W93_001950</name>
</gene>
<organism evidence="1 2">
    <name type="scientific">Rheinheimera maricola</name>
    <dbReference type="NCBI Taxonomy" id="2793282"/>
    <lineage>
        <taxon>Bacteria</taxon>
        <taxon>Pseudomonadati</taxon>
        <taxon>Pseudomonadota</taxon>
        <taxon>Gammaproteobacteria</taxon>
        <taxon>Chromatiales</taxon>
        <taxon>Chromatiaceae</taxon>
        <taxon>Rheinheimera</taxon>
    </lineage>
</organism>
<sequence>MNKIKVYLLPGKHAQRTPFAYPDYRPFFIPYFDFVTEPLAADFIVASYFVDLRSEAAQLLAWQKARPALKLVVFSEEPLWDSLWYEDFIKPTGQFSVKINGVNHTLKYDFLNHATTDIFNFVQLPYFITTENHYIQRYAKLLAGNLQLTAQQLLTLWQNVRYRHAFMAEKRTEAKYHKVNQSGELLGLSVYRSELAAQFLSHRTASVQGRGWHSDTARQALPDWHLDKLTSLHGNVMLMSAIENTVLGNYITEKPFDAFAINAIPITYAGPDSRLYDVINKNEDAVVNIFGMSVDEATQALRELEPTVDSAERYQAAQQAVLQKVQSFPLLIAERERVAFSSFFAFERLLSLE</sequence>
<evidence type="ECO:0000313" key="2">
    <source>
        <dbReference type="Proteomes" id="UP000663814"/>
    </source>
</evidence>
<evidence type="ECO:0008006" key="3">
    <source>
        <dbReference type="Google" id="ProtNLM"/>
    </source>
</evidence>
<dbReference type="Gene3D" id="3.40.50.11660">
    <property type="entry name" value="Glycosyl transferase family 10, C-terminal domain"/>
    <property type="match status" value="1"/>
</dbReference>
<protein>
    <recommendedName>
        <fullName evidence="3">Glycosyltransferase family 1 protein</fullName>
    </recommendedName>
</protein>
<comment type="caution">
    <text evidence="1">The sequence shown here is derived from an EMBL/GenBank/DDBJ whole genome shotgun (WGS) entry which is preliminary data.</text>
</comment>
<evidence type="ECO:0000313" key="1">
    <source>
        <dbReference type="EMBL" id="MBZ9610350.1"/>
    </source>
</evidence>
<reference evidence="1 2" key="1">
    <citation type="submission" date="2021-08" db="EMBL/GenBank/DDBJ databases">
        <title>Rheinheimera aquimaris sp. nov., isolated from seawater of the East Sea in Korea.</title>
        <authorList>
            <person name="Kim K.H."/>
            <person name="Wenting R."/>
            <person name="Kim K.R."/>
            <person name="Jeon C.O."/>
        </authorList>
    </citation>
    <scope>NUCLEOTIDE SEQUENCE [LARGE SCALE GENOMIC DNA]</scope>
    <source>
        <strain evidence="1 2">MA-13</strain>
    </source>
</reference>